<dbReference type="Pfam" id="PF02120">
    <property type="entry name" value="Flg_hook"/>
    <property type="match status" value="1"/>
</dbReference>
<evidence type="ECO:0000313" key="4">
    <source>
        <dbReference type="Proteomes" id="UP000093159"/>
    </source>
</evidence>
<dbReference type="Gene3D" id="3.30.750.140">
    <property type="match status" value="1"/>
</dbReference>
<evidence type="ECO:0000256" key="1">
    <source>
        <dbReference type="SAM" id="MobiDB-lite"/>
    </source>
</evidence>
<keyword evidence="4" id="KW-1185">Reference proteome</keyword>
<comment type="caution">
    <text evidence="3">The sequence shown here is derived from an EMBL/GenBank/DDBJ whole genome shotgun (WGS) entry which is preliminary data.</text>
</comment>
<keyword evidence="3" id="KW-0282">Flagellum</keyword>
<feature type="region of interest" description="Disordered" evidence="1">
    <location>
        <begin position="44"/>
        <end position="64"/>
    </location>
</feature>
<protein>
    <submittedName>
        <fullName evidence="3">Flagellar hook-length control protein FliK</fullName>
    </submittedName>
</protein>
<dbReference type="InterPro" id="IPR021136">
    <property type="entry name" value="Flagellar_hook_control-like_C"/>
</dbReference>
<reference evidence="3 4" key="1">
    <citation type="submission" date="2015-05" db="EMBL/GenBank/DDBJ databases">
        <authorList>
            <person name="Rovetto F."/>
            <person name="Cocolin L."/>
            <person name="Illeghems K."/>
            <person name="Van Nieuwerburgh F."/>
            <person name="Houf K."/>
        </authorList>
    </citation>
    <scope>NUCLEOTIDE SEQUENCE [LARGE SCALE GENOMIC DNA]</scope>
    <source>
        <strain evidence="3 4">117434</strain>
    </source>
</reference>
<dbReference type="Proteomes" id="UP000093159">
    <property type="component" value="Unassembled WGS sequence"/>
</dbReference>
<gene>
    <name evidence="3" type="ORF">AAX28_01136</name>
</gene>
<dbReference type="RefSeq" id="WP_066169852.1">
    <property type="nucleotide sequence ID" value="NZ_JANJGF010000001.1"/>
</dbReference>
<feature type="domain" description="Flagellar hook-length control protein-like C-terminal" evidence="2">
    <location>
        <begin position="507"/>
        <end position="573"/>
    </location>
</feature>
<evidence type="ECO:0000313" key="3">
    <source>
        <dbReference type="EMBL" id="OCL93593.1"/>
    </source>
</evidence>
<feature type="compositionally biased region" description="Basic and acidic residues" evidence="1">
    <location>
        <begin position="120"/>
        <end position="134"/>
    </location>
</feature>
<accession>A0ABX2YI82</accession>
<dbReference type="InterPro" id="IPR038610">
    <property type="entry name" value="FliK-like_C_sf"/>
</dbReference>
<organism evidence="3 4">
    <name type="scientific">Arcobacter porcinus</name>
    <dbReference type="NCBI Taxonomy" id="1935204"/>
    <lineage>
        <taxon>Bacteria</taxon>
        <taxon>Pseudomonadati</taxon>
        <taxon>Campylobacterota</taxon>
        <taxon>Epsilonproteobacteria</taxon>
        <taxon>Campylobacterales</taxon>
        <taxon>Arcobacteraceae</taxon>
        <taxon>Arcobacter</taxon>
    </lineage>
</organism>
<feature type="region of interest" description="Disordered" evidence="1">
    <location>
        <begin position="584"/>
        <end position="629"/>
    </location>
</feature>
<name>A0ABX2YI82_9BACT</name>
<proteinExistence type="predicted"/>
<keyword evidence="3" id="KW-0969">Cilium</keyword>
<evidence type="ECO:0000259" key="2">
    <source>
        <dbReference type="Pfam" id="PF02120"/>
    </source>
</evidence>
<keyword evidence="3" id="KW-0966">Cell projection</keyword>
<feature type="region of interest" description="Disordered" evidence="1">
    <location>
        <begin position="120"/>
        <end position="139"/>
    </location>
</feature>
<feature type="region of interest" description="Disordered" evidence="1">
    <location>
        <begin position="1"/>
        <end position="26"/>
    </location>
</feature>
<feature type="compositionally biased region" description="Basic and acidic residues" evidence="1">
    <location>
        <begin position="600"/>
        <end position="629"/>
    </location>
</feature>
<dbReference type="EMBL" id="LDIR01000001">
    <property type="protein sequence ID" value="OCL93593.1"/>
    <property type="molecule type" value="Genomic_DNA"/>
</dbReference>
<feature type="compositionally biased region" description="Low complexity" evidence="1">
    <location>
        <begin position="590"/>
        <end position="599"/>
    </location>
</feature>
<sequence>METLLDISTQTQDKSSKTKTILSAGTEKTTPSLFDSILQSVSNSEVENNLDRKADSQNIKQDSSKIQVEQVKSELKLDENNQNIVELDLDDNIDLKSKKENINLDENSLLKTEDEKEIISNNKKSETDNAKEQNKNGNYKNKGNFLDRIVFEIKNSSFVEENIDNNLEVKQSDKIVENIKSNESIETVIKIEDKDTQNKDLNKLIKENIENSNNKKLNNIKIENIDSNLEKIEILDNKNHLINDIENSEEIKVDKKITDNMNLDKEISLMDRLIQKNSNNSENIINKELVQEEIVPSKTDITSSKQDTNLLNNFQKTDANSEPKKQSLMDSLISQSLNNREELEVIEENHIDENSSKIKTNSFLNEQETRVNKQLLFNKNEAMNILENAKSIEDIKHSATILDLEANEMNISKEIEKNSLKSLIIEKENLDKKAILDTLLNEKNIRSMDVRNLITNSIEASKALIDGSLNFKDDTTIDFTHNITNQFATKIVAAKQQVNSMMSDIARQMYENYKPPVTAFRMNINPENLGTISVLMKSDRSSGLTISLSVSSLATLELLMENQNILRNSLAKTFNDSSSFNLDFKQGGDSNSQSNNSSKEQNKKNYKSSEDILKIQETNRDLEDKNDYM</sequence>